<gene>
    <name evidence="2" type="ORF">CAL22_12900</name>
</gene>
<dbReference type="EMBL" id="NEVU01000003">
    <property type="protein sequence ID" value="OZI70800.1"/>
    <property type="molecule type" value="Genomic_DNA"/>
</dbReference>
<keyword evidence="1" id="KW-1133">Transmembrane helix</keyword>
<protein>
    <submittedName>
        <fullName evidence="2">Uncharacterized protein</fullName>
    </submittedName>
</protein>
<evidence type="ECO:0000313" key="2">
    <source>
        <dbReference type="EMBL" id="OZI70800.1"/>
    </source>
</evidence>
<name>A0A261VB33_9BORD</name>
<keyword evidence="3" id="KW-1185">Reference proteome</keyword>
<evidence type="ECO:0000313" key="3">
    <source>
        <dbReference type="Proteomes" id="UP000216429"/>
    </source>
</evidence>
<sequence length="127" mass="12883">MANPAVSGVFLLLGSALRWAGWLNGVACLLLMSFSLGIVGSDVAPADLSWPLACFLAGVAATALAFVLCALARILAGGGGKSRLWLFWPAMLLALVCYGASIGGFAAGCWLTLGDVSGAAEDQYATT</sequence>
<keyword evidence="1" id="KW-0472">Membrane</keyword>
<reference evidence="3" key="1">
    <citation type="submission" date="2017-05" db="EMBL/GenBank/DDBJ databases">
        <title>Complete and WGS of Bordetella genogroups.</title>
        <authorList>
            <person name="Spilker T."/>
            <person name="Lipuma J."/>
        </authorList>
    </citation>
    <scope>NUCLEOTIDE SEQUENCE [LARGE SCALE GENOMIC DNA]</scope>
    <source>
        <strain evidence="3">AU6712</strain>
    </source>
</reference>
<evidence type="ECO:0000256" key="1">
    <source>
        <dbReference type="SAM" id="Phobius"/>
    </source>
</evidence>
<accession>A0A261VB33</accession>
<comment type="caution">
    <text evidence="2">The sequence shown here is derived from an EMBL/GenBank/DDBJ whole genome shotgun (WGS) entry which is preliminary data.</text>
</comment>
<keyword evidence="1" id="KW-0812">Transmembrane</keyword>
<dbReference type="OrthoDB" id="8685566at2"/>
<organism evidence="2 3">
    <name type="scientific">Bordetella genomosp. 12</name>
    <dbReference type="NCBI Taxonomy" id="463035"/>
    <lineage>
        <taxon>Bacteria</taxon>
        <taxon>Pseudomonadati</taxon>
        <taxon>Pseudomonadota</taxon>
        <taxon>Betaproteobacteria</taxon>
        <taxon>Burkholderiales</taxon>
        <taxon>Alcaligenaceae</taxon>
        <taxon>Bordetella</taxon>
    </lineage>
</organism>
<dbReference type="AlphaFoldDB" id="A0A261VB33"/>
<proteinExistence type="predicted"/>
<feature type="transmembrane region" description="Helical" evidence="1">
    <location>
        <begin position="49"/>
        <end position="72"/>
    </location>
</feature>
<feature type="transmembrane region" description="Helical" evidence="1">
    <location>
        <begin position="84"/>
        <end position="113"/>
    </location>
</feature>
<dbReference type="Proteomes" id="UP000216429">
    <property type="component" value="Unassembled WGS sequence"/>
</dbReference>
<dbReference type="RefSeq" id="WP_094813875.1">
    <property type="nucleotide sequence ID" value="NZ_NEVU01000003.1"/>
</dbReference>